<evidence type="ECO:0000256" key="2">
    <source>
        <dbReference type="ARBA" id="ARBA00007163"/>
    </source>
</evidence>
<dbReference type="OrthoDB" id="5847285at2759"/>
<dbReference type="PANTHER" id="PTHR13044">
    <property type="entry name" value="ACTIVATING TRANSCRIPTION FACTOR ATF 4/5"/>
    <property type="match status" value="1"/>
</dbReference>
<evidence type="ECO:0000256" key="6">
    <source>
        <dbReference type="ARBA" id="ARBA00023108"/>
    </source>
</evidence>
<dbReference type="CDD" id="cd14692">
    <property type="entry name" value="bZIP_ATF4"/>
    <property type="match status" value="1"/>
</dbReference>
<evidence type="ECO:0000256" key="3">
    <source>
        <dbReference type="ARBA" id="ARBA00018846"/>
    </source>
</evidence>
<evidence type="ECO:0000256" key="8">
    <source>
        <dbReference type="ARBA" id="ARBA00023159"/>
    </source>
</evidence>
<dbReference type="PROSITE" id="PS00036">
    <property type="entry name" value="BZIP_BASIC"/>
    <property type="match status" value="1"/>
</dbReference>
<feature type="compositionally biased region" description="Gly residues" evidence="12">
    <location>
        <begin position="353"/>
        <end position="363"/>
    </location>
</feature>
<feature type="compositionally biased region" description="Low complexity" evidence="12">
    <location>
        <begin position="364"/>
        <end position="377"/>
    </location>
</feature>
<dbReference type="GO" id="GO:0042981">
    <property type="term" value="P:regulation of apoptotic process"/>
    <property type="evidence" value="ECO:0007669"/>
    <property type="project" value="UniProtKB-ARBA"/>
</dbReference>
<accession>A0A8C5B3U3</accession>
<dbReference type="InterPro" id="IPR046347">
    <property type="entry name" value="bZIP_sf"/>
</dbReference>
<evidence type="ECO:0000313" key="14">
    <source>
        <dbReference type="Ensembl" id="ENSGMOP00000041491.1"/>
    </source>
</evidence>
<comment type="similarity">
    <text evidence="2">Belongs to the bZIP family.</text>
</comment>
<feature type="region of interest" description="Disordered" evidence="12">
    <location>
        <begin position="228"/>
        <end position="247"/>
    </location>
</feature>
<evidence type="ECO:0000256" key="9">
    <source>
        <dbReference type="ARBA" id="ARBA00023163"/>
    </source>
</evidence>
<proteinExistence type="inferred from homology"/>
<evidence type="ECO:0000256" key="1">
    <source>
        <dbReference type="ARBA" id="ARBA00004123"/>
    </source>
</evidence>
<dbReference type="GO" id="GO:0001228">
    <property type="term" value="F:DNA-binding transcription activator activity, RNA polymerase II-specific"/>
    <property type="evidence" value="ECO:0007669"/>
    <property type="project" value="TreeGrafter"/>
</dbReference>
<keyword evidence="7" id="KW-0238">DNA-binding</keyword>
<dbReference type="GO" id="GO:1990590">
    <property type="term" value="C:ATF1-ATF4 transcription factor complex"/>
    <property type="evidence" value="ECO:0007669"/>
    <property type="project" value="TreeGrafter"/>
</dbReference>
<feature type="region of interest" description="Disordered" evidence="12">
    <location>
        <begin position="28"/>
        <end position="93"/>
    </location>
</feature>
<feature type="region of interest" description="Disordered" evidence="12">
    <location>
        <begin position="149"/>
        <end position="191"/>
    </location>
</feature>
<dbReference type="GO" id="GO:0000977">
    <property type="term" value="F:RNA polymerase II transcription regulatory region sequence-specific DNA binding"/>
    <property type="evidence" value="ECO:0007669"/>
    <property type="project" value="TreeGrafter"/>
</dbReference>
<comment type="subcellular location">
    <subcellularLocation>
        <location evidence="1">Nucleus</location>
    </subcellularLocation>
</comment>
<evidence type="ECO:0000256" key="11">
    <source>
        <dbReference type="ARBA" id="ARBA00032136"/>
    </source>
</evidence>
<sequence length="457" mass="48130">MTMMMTDSQFGLGDMEALLWGPSFPTADPTGFLNPQCDPAEEPNGPEGPLSFFASSLPSSFSSPSTSSSASPPAFYSPPASPPHLLPHGDKAGLGPDVLSLPWFAPSPSLGRVGTEVASGKGDEFRDLDWMTERMDLSEFDLDSLIGSCSADDDVPSSPESLLASLDSPTVLDALPQPPPPPAPLSPPSPAVIAVSTPTDFVLSPSSEPGLEVDLWEAASPLPCVPEPQEELEIKSEPDSPAPSPAYTLDLGSEVDVVDCEAKPALVAVPTAVVPPVPRIILSLSPTRIVVLLTPKDQVTTTVTNMPAVDQSSPRASPTSSRPSRSRPYPDPSLQSPSTSGAGKVRSTRGSTGEAGCGGGGGSSSSSSSSSCSSRSSKAPKDKKLKKMEQNKTAATRYRQKKRVEQESLSTVYSNLERKNIELNEKADSMAREIQYLKELMEEVRTARLRKGLGGDL</sequence>
<feature type="compositionally biased region" description="Pro residues" evidence="12">
    <location>
        <begin position="75"/>
        <end position="85"/>
    </location>
</feature>
<protein>
    <recommendedName>
        <fullName evidence="3">Cyclic AMP-dependent transcription factor ATF-4</fullName>
    </recommendedName>
    <alternativeName>
        <fullName evidence="11">Activating transcription factor 4</fullName>
    </alternativeName>
</protein>
<evidence type="ECO:0000256" key="10">
    <source>
        <dbReference type="ARBA" id="ARBA00023242"/>
    </source>
</evidence>
<dbReference type="PROSITE" id="PS50217">
    <property type="entry name" value="BZIP"/>
    <property type="match status" value="1"/>
</dbReference>
<dbReference type="Ensembl" id="ENSGMOT00000028550.1">
    <property type="protein sequence ID" value="ENSGMOP00000041491.1"/>
    <property type="gene ID" value="ENSGMOG00000029120.1"/>
</dbReference>
<keyword evidence="4" id="KW-0678">Repressor</keyword>
<organism evidence="14 15">
    <name type="scientific">Gadus morhua</name>
    <name type="common">Atlantic cod</name>
    <dbReference type="NCBI Taxonomy" id="8049"/>
    <lineage>
        <taxon>Eukaryota</taxon>
        <taxon>Metazoa</taxon>
        <taxon>Chordata</taxon>
        <taxon>Craniata</taxon>
        <taxon>Vertebrata</taxon>
        <taxon>Euteleostomi</taxon>
        <taxon>Actinopterygii</taxon>
        <taxon>Neopterygii</taxon>
        <taxon>Teleostei</taxon>
        <taxon>Neoteleostei</taxon>
        <taxon>Acanthomorphata</taxon>
        <taxon>Zeiogadaria</taxon>
        <taxon>Gadariae</taxon>
        <taxon>Gadiformes</taxon>
        <taxon>Gadoidei</taxon>
        <taxon>Gadidae</taxon>
        <taxon>Gadus</taxon>
    </lineage>
</organism>
<keyword evidence="15" id="KW-1185">Reference proteome</keyword>
<feature type="region of interest" description="Disordered" evidence="12">
    <location>
        <begin position="302"/>
        <end position="407"/>
    </location>
</feature>
<feature type="domain" description="BZIP" evidence="13">
    <location>
        <begin position="381"/>
        <end position="444"/>
    </location>
</feature>
<dbReference type="PANTHER" id="PTHR13044:SF2">
    <property type="entry name" value="CYCLIC AMP-DEPENDENT TRANSCRIPTION FACTOR ATF-4"/>
    <property type="match status" value="1"/>
</dbReference>
<evidence type="ECO:0000313" key="15">
    <source>
        <dbReference type="Proteomes" id="UP000694546"/>
    </source>
</evidence>
<dbReference type="InterPro" id="IPR004827">
    <property type="entry name" value="bZIP"/>
</dbReference>
<dbReference type="GO" id="GO:1990589">
    <property type="term" value="C:ATF4-CREB1 transcription factor complex"/>
    <property type="evidence" value="ECO:0007669"/>
    <property type="project" value="TreeGrafter"/>
</dbReference>
<reference evidence="14" key="2">
    <citation type="submission" date="2025-09" db="UniProtKB">
        <authorList>
            <consortium name="Ensembl"/>
        </authorList>
    </citation>
    <scope>IDENTIFICATION</scope>
</reference>
<dbReference type="FunFam" id="1.20.5.170:FF:000021">
    <property type="entry name" value="Cyclic AMP-dependent transcription factor ATF-4"/>
    <property type="match status" value="1"/>
</dbReference>
<dbReference type="Proteomes" id="UP000694546">
    <property type="component" value="Chromosome 2"/>
</dbReference>
<dbReference type="Pfam" id="PF00170">
    <property type="entry name" value="bZIP_1"/>
    <property type="match status" value="1"/>
</dbReference>
<feature type="compositionally biased region" description="Pro residues" evidence="12">
    <location>
        <begin position="176"/>
        <end position="190"/>
    </location>
</feature>
<dbReference type="SUPFAM" id="SSF57959">
    <property type="entry name" value="Leucine zipper domain"/>
    <property type="match status" value="1"/>
</dbReference>
<evidence type="ECO:0000256" key="5">
    <source>
        <dbReference type="ARBA" id="ARBA00023015"/>
    </source>
</evidence>
<dbReference type="SMART" id="SM00338">
    <property type="entry name" value="BRLZ"/>
    <property type="match status" value="1"/>
</dbReference>
<keyword evidence="5" id="KW-0805">Transcription regulation</keyword>
<keyword evidence="6" id="KW-0090">Biological rhythms</keyword>
<feature type="compositionally biased region" description="Basic and acidic residues" evidence="12">
    <location>
        <begin position="379"/>
        <end position="390"/>
    </location>
</feature>
<dbReference type="Gene3D" id="1.20.5.170">
    <property type="match status" value="1"/>
</dbReference>
<dbReference type="GeneTree" id="ENSGT00530000063801"/>
<name>A0A8C5B3U3_GADMO</name>
<keyword evidence="10" id="KW-0539">Nucleus</keyword>
<dbReference type="AlphaFoldDB" id="A0A8C5B3U3"/>
<gene>
    <name evidence="14" type="primary">atf4b</name>
</gene>
<feature type="compositionally biased region" description="Low complexity" evidence="12">
    <location>
        <begin position="312"/>
        <end position="327"/>
    </location>
</feature>
<dbReference type="GO" id="GO:0048511">
    <property type="term" value="P:rhythmic process"/>
    <property type="evidence" value="ECO:0007669"/>
    <property type="project" value="UniProtKB-KW"/>
</dbReference>
<keyword evidence="8" id="KW-0010">Activator</keyword>
<evidence type="ECO:0000259" key="13">
    <source>
        <dbReference type="PROSITE" id="PS50217"/>
    </source>
</evidence>
<reference evidence="14" key="1">
    <citation type="submission" date="2025-08" db="UniProtKB">
        <authorList>
            <consortium name="Ensembl"/>
        </authorList>
    </citation>
    <scope>IDENTIFICATION</scope>
</reference>
<dbReference type="OMA" id="CIDGQEV"/>
<evidence type="ECO:0000256" key="12">
    <source>
        <dbReference type="SAM" id="MobiDB-lite"/>
    </source>
</evidence>
<evidence type="ECO:0000256" key="7">
    <source>
        <dbReference type="ARBA" id="ARBA00023125"/>
    </source>
</evidence>
<keyword evidence="9" id="KW-0804">Transcription</keyword>
<evidence type="ECO:0000256" key="4">
    <source>
        <dbReference type="ARBA" id="ARBA00022491"/>
    </source>
</evidence>
<feature type="compositionally biased region" description="Low complexity" evidence="12">
    <location>
        <begin position="49"/>
        <end position="74"/>
    </location>
</feature>